<dbReference type="EMBL" id="SRSO01000025">
    <property type="protein sequence ID" value="TGV01300.1"/>
    <property type="molecule type" value="Genomic_DNA"/>
</dbReference>
<dbReference type="RefSeq" id="WP_135878217.1">
    <property type="nucleotide sequence ID" value="NZ_SRSO01000025.1"/>
</dbReference>
<dbReference type="InterPro" id="IPR029058">
    <property type="entry name" value="AB_hydrolase_fold"/>
</dbReference>
<evidence type="ECO:0000313" key="4">
    <source>
        <dbReference type="Proteomes" id="UP000307602"/>
    </source>
</evidence>
<keyword evidence="1" id="KW-0732">Signal</keyword>
<dbReference type="InterPro" id="IPR050955">
    <property type="entry name" value="Plant_Biomass_Hydrol_Est"/>
</dbReference>
<dbReference type="PANTHER" id="PTHR43037:SF1">
    <property type="entry name" value="BLL1128 PROTEIN"/>
    <property type="match status" value="1"/>
</dbReference>
<feature type="domain" description="Phospholipase/carboxylesterase/thioesterase" evidence="2">
    <location>
        <begin position="166"/>
        <end position="271"/>
    </location>
</feature>
<evidence type="ECO:0000259" key="2">
    <source>
        <dbReference type="Pfam" id="PF02230"/>
    </source>
</evidence>
<dbReference type="OrthoDB" id="9764953at2"/>
<sequence length="299" mass="33766">MLKLSIPFIFFVFLSCIVGNAQKDTLGEKAYNMEKLTIDSLLTKYVFSSSNGLKMPYRLFSPNNEAQTKIPLVVFLHGRGDRGVDNDSKIYHEAGIIINSNSLLGNTMQSQYPCHILIPQCSDKTENEEWAKWIGNSPETPFKGLGTDGTYKMSTEPSESGAAALELIEQTIKDKNIDTDRVYIIGLSMGGFGTWEFTARKPHLFAGAIPMAGYSDPDQLEKIKHISFWIFHGDMDKWNPVAGSRTMFKLLSNSNADVRYTEYTNTGHRESFKKAFNEAELIPWLFSKKRKMNSSQEKL</sequence>
<dbReference type="Proteomes" id="UP000307602">
    <property type="component" value="Unassembled WGS sequence"/>
</dbReference>
<evidence type="ECO:0000256" key="1">
    <source>
        <dbReference type="ARBA" id="ARBA00022729"/>
    </source>
</evidence>
<dbReference type="AlphaFoldDB" id="A0A4S1DTD4"/>
<proteinExistence type="predicted"/>
<evidence type="ECO:0000313" key="3">
    <source>
        <dbReference type="EMBL" id="TGV01300.1"/>
    </source>
</evidence>
<reference evidence="3 4" key="1">
    <citation type="submission" date="2019-04" db="EMBL/GenBank/DDBJ databases">
        <authorList>
            <person name="Liu A."/>
        </authorList>
    </citation>
    <scope>NUCLEOTIDE SEQUENCE [LARGE SCALE GENOMIC DNA]</scope>
    <source>
        <strain evidence="3 4">RZ03</strain>
    </source>
</reference>
<dbReference type="PANTHER" id="PTHR43037">
    <property type="entry name" value="UNNAMED PRODUCT-RELATED"/>
    <property type="match status" value="1"/>
</dbReference>
<dbReference type="PROSITE" id="PS51257">
    <property type="entry name" value="PROKAR_LIPOPROTEIN"/>
    <property type="match status" value="1"/>
</dbReference>
<accession>A0A4S1DTD4</accession>
<dbReference type="GO" id="GO:0016787">
    <property type="term" value="F:hydrolase activity"/>
    <property type="evidence" value="ECO:0007669"/>
    <property type="project" value="InterPro"/>
</dbReference>
<organism evidence="3 4">
    <name type="scientific">Flavivirga rizhaonensis</name>
    <dbReference type="NCBI Taxonomy" id="2559571"/>
    <lineage>
        <taxon>Bacteria</taxon>
        <taxon>Pseudomonadati</taxon>
        <taxon>Bacteroidota</taxon>
        <taxon>Flavobacteriia</taxon>
        <taxon>Flavobacteriales</taxon>
        <taxon>Flavobacteriaceae</taxon>
        <taxon>Flavivirga</taxon>
    </lineage>
</organism>
<protein>
    <recommendedName>
        <fullName evidence="2">Phospholipase/carboxylesterase/thioesterase domain-containing protein</fullName>
    </recommendedName>
</protein>
<dbReference type="Gene3D" id="3.40.50.1820">
    <property type="entry name" value="alpha/beta hydrolase"/>
    <property type="match status" value="1"/>
</dbReference>
<dbReference type="Pfam" id="PF02230">
    <property type="entry name" value="Abhydrolase_2"/>
    <property type="match status" value="1"/>
</dbReference>
<name>A0A4S1DTD4_9FLAO</name>
<dbReference type="SUPFAM" id="SSF53474">
    <property type="entry name" value="alpha/beta-Hydrolases"/>
    <property type="match status" value="1"/>
</dbReference>
<keyword evidence="4" id="KW-1185">Reference proteome</keyword>
<dbReference type="InterPro" id="IPR003140">
    <property type="entry name" value="PLipase/COase/thioEstase"/>
</dbReference>
<gene>
    <name evidence="3" type="ORF">EM932_16025</name>
</gene>
<comment type="caution">
    <text evidence="3">The sequence shown here is derived from an EMBL/GenBank/DDBJ whole genome shotgun (WGS) entry which is preliminary data.</text>
</comment>